<sequence>MEQKTTVGKTILNYGALFGIVMVLEFVVGYVMNIDPQTNKTYGLVINLLNFLILPFALGYMGSNQYKKSNNGFISIGEAIKITVGMGAIAALIYSIFFWIFTIVFPDFIPELMEKIRSITIQQNPNLSKEQMEMSLSIMEKFMKPYVLIPTSILMYSFVGLIHGTIVGLIVKKEQATF</sequence>
<organism evidence="2 3">
    <name type="scientific">Flavobacterium stagni</name>
    <dbReference type="NCBI Taxonomy" id="2506421"/>
    <lineage>
        <taxon>Bacteria</taxon>
        <taxon>Pseudomonadati</taxon>
        <taxon>Bacteroidota</taxon>
        <taxon>Flavobacteriia</taxon>
        <taxon>Flavobacteriales</taxon>
        <taxon>Flavobacteriaceae</taxon>
        <taxon>Flavobacterium</taxon>
    </lineage>
</organism>
<keyword evidence="1" id="KW-1133">Transmembrane helix</keyword>
<feature type="transmembrane region" description="Helical" evidence="1">
    <location>
        <begin position="44"/>
        <end position="61"/>
    </location>
</feature>
<accession>A0A4Q1K9F8</accession>
<reference evidence="3" key="1">
    <citation type="submission" date="2019-01" db="EMBL/GenBank/DDBJ databases">
        <title>Cytophagaceae bacterium strain CAR-16.</title>
        <authorList>
            <person name="Chen W.-M."/>
        </authorList>
    </citation>
    <scope>NUCLEOTIDE SEQUENCE [LARGE SCALE GENOMIC DNA]</scope>
    <source>
        <strain evidence="3">WWJ-16</strain>
    </source>
</reference>
<proteinExistence type="predicted"/>
<feature type="transmembrane region" description="Helical" evidence="1">
    <location>
        <begin position="146"/>
        <end position="171"/>
    </location>
</feature>
<evidence type="ECO:0000313" key="3">
    <source>
        <dbReference type="Proteomes" id="UP000289857"/>
    </source>
</evidence>
<feature type="transmembrane region" description="Helical" evidence="1">
    <location>
        <begin position="82"/>
        <end position="105"/>
    </location>
</feature>
<name>A0A4Q1K9F8_9FLAO</name>
<dbReference type="Proteomes" id="UP000289857">
    <property type="component" value="Unassembled WGS sequence"/>
</dbReference>
<keyword evidence="3" id="KW-1185">Reference proteome</keyword>
<gene>
    <name evidence="2" type="ORF">EQG61_07895</name>
</gene>
<dbReference type="AlphaFoldDB" id="A0A4Q1K9F8"/>
<feature type="transmembrane region" description="Helical" evidence="1">
    <location>
        <begin position="12"/>
        <end position="32"/>
    </location>
</feature>
<dbReference type="OrthoDB" id="1122768at2"/>
<dbReference type="RefSeq" id="WP_129461384.1">
    <property type="nucleotide sequence ID" value="NZ_SBKN01000004.1"/>
</dbReference>
<dbReference type="Pfam" id="PF13858">
    <property type="entry name" value="DUF4199"/>
    <property type="match status" value="1"/>
</dbReference>
<evidence type="ECO:0000313" key="2">
    <source>
        <dbReference type="EMBL" id="RXR22498.1"/>
    </source>
</evidence>
<dbReference type="EMBL" id="SBKN01000004">
    <property type="protein sequence ID" value="RXR22498.1"/>
    <property type="molecule type" value="Genomic_DNA"/>
</dbReference>
<keyword evidence="1" id="KW-0472">Membrane</keyword>
<keyword evidence="1" id="KW-0812">Transmembrane</keyword>
<dbReference type="InterPro" id="IPR025250">
    <property type="entry name" value="DUF4199"/>
</dbReference>
<comment type="caution">
    <text evidence="2">The sequence shown here is derived from an EMBL/GenBank/DDBJ whole genome shotgun (WGS) entry which is preliminary data.</text>
</comment>
<protein>
    <submittedName>
        <fullName evidence="2">DUF4199 domain-containing protein</fullName>
    </submittedName>
</protein>
<evidence type="ECO:0000256" key="1">
    <source>
        <dbReference type="SAM" id="Phobius"/>
    </source>
</evidence>